<accession>A0A1T4W5V9</accession>
<protein>
    <recommendedName>
        <fullName evidence="4">Cell division protein ZapB</fullName>
    </recommendedName>
</protein>
<dbReference type="AlphaFoldDB" id="A0A1T4W5V9"/>
<dbReference type="Proteomes" id="UP000190460">
    <property type="component" value="Unassembled WGS sequence"/>
</dbReference>
<feature type="coiled-coil region" evidence="1">
    <location>
        <begin position="7"/>
        <end position="48"/>
    </location>
</feature>
<organism evidence="2 3">
    <name type="scientific">Thiothrix eikelboomii</name>
    <dbReference type="NCBI Taxonomy" id="92487"/>
    <lineage>
        <taxon>Bacteria</taxon>
        <taxon>Pseudomonadati</taxon>
        <taxon>Pseudomonadota</taxon>
        <taxon>Gammaproteobacteria</taxon>
        <taxon>Thiotrichales</taxon>
        <taxon>Thiotrichaceae</taxon>
        <taxon>Thiothrix</taxon>
    </lineage>
</organism>
<dbReference type="EMBL" id="FUYB01000003">
    <property type="protein sequence ID" value="SKA72577.1"/>
    <property type="molecule type" value="Genomic_DNA"/>
</dbReference>
<keyword evidence="3" id="KW-1185">Reference proteome</keyword>
<sequence>MALQNQLKTLEQDLQQLLVTLEHLAAEKRRLEEREQELMAACEHLQHKNRIASQQVEEILAALTLKRPVLLTPLED</sequence>
<evidence type="ECO:0008006" key="4">
    <source>
        <dbReference type="Google" id="ProtNLM"/>
    </source>
</evidence>
<name>A0A1T4W5V9_9GAMM</name>
<evidence type="ECO:0000313" key="2">
    <source>
        <dbReference type="EMBL" id="SKA72577.1"/>
    </source>
</evidence>
<keyword evidence="1" id="KW-0175">Coiled coil</keyword>
<proteinExistence type="predicted"/>
<dbReference type="RefSeq" id="WP_078921599.1">
    <property type="nucleotide sequence ID" value="NZ_FUYB01000003.1"/>
</dbReference>
<evidence type="ECO:0000256" key="1">
    <source>
        <dbReference type="SAM" id="Coils"/>
    </source>
</evidence>
<evidence type="ECO:0000313" key="3">
    <source>
        <dbReference type="Proteomes" id="UP000190460"/>
    </source>
</evidence>
<gene>
    <name evidence="2" type="ORF">SAMN02745130_01123</name>
</gene>
<reference evidence="2 3" key="1">
    <citation type="submission" date="2017-02" db="EMBL/GenBank/DDBJ databases">
        <authorList>
            <person name="Peterson S.W."/>
        </authorList>
    </citation>
    <scope>NUCLEOTIDE SEQUENCE [LARGE SCALE GENOMIC DNA]</scope>
    <source>
        <strain evidence="2 3">ATCC 49788</strain>
    </source>
</reference>
<dbReference type="STRING" id="92487.SAMN02745130_01123"/>